<evidence type="ECO:0000259" key="2">
    <source>
        <dbReference type="Pfam" id="PF10646"/>
    </source>
</evidence>
<dbReference type="RefSeq" id="WP_087103393.1">
    <property type="nucleotide sequence ID" value="NZ_FWFG01000050.1"/>
</dbReference>
<dbReference type="Pfam" id="PF25976">
    <property type="entry name" value="LpqB_N"/>
    <property type="match status" value="1"/>
</dbReference>
<dbReference type="InterPro" id="IPR006311">
    <property type="entry name" value="TAT_signal"/>
</dbReference>
<reference evidence="4 5" key="1">
    <citation type="submission" date="2017-02" db="EMBL/GenBank/DDBJ databases">
        <authorList>
            <person name="Peterson S.W."/>
        </authorList>
    </citation>
    <scope>NUCLEOTIDE SEQUENCE [LARGE SCALE GENOMIC DNA]</scope>
    <source>
        <strain evidence="4 5">CIP104813</strain>
    </source>
</reference>
<feature type="region of interest" description="Disordered" evidence="1">
    <location>
        <begin position="47"/>
        <end position="73"/>
    </location>
</feature>
<dbReference type="OrthoDB" id="3226781at2"/>
<evidence type="ECO:0000313" key="4">
    <source>
        <dbReference type="EMBL" id="SLM90733.1"/>
    </source>
</evidence>
<dbReference type="PROSITE" id="PS51318">
    <property type="entry name" value="TAT"/>
    <property type="match status" value="1"/>
</dbReference>
<dbReference type="Proteomes" id="UP000195981">
    <property type="component" value="Unassembled WGS sequence"/>
</dbReference>
<evidence type="ECO:0000313" key="5">
    <source>
        <dbReference type="Proteomes" id="UP000195981"/>
    </source>
</evidence>
<dbReference type="EMBL" id="FWFG01000050">
    <property type="protein sequence ID" value="SLM90733.1"/>
    <property type="molecule type" value="Genomic_DNA"/>
</dbReference>
<sequence length="579" mass="60103">MTDRTPGRTSGTVRPARRRILQAGAAAAVALGASACARIPVSSDISATPVGQAQDGSAPYVQPRPPSPGADPSQIVEGFVRAGVGADDDYAIARSYLTAQARDAWDPRSGVTVYAADTGTATPNPGAPGEITMRVMALAQVDALGVRTALSSPSQREIDIALEQVDGQWRISRPPAGVFLSEPVFEILFAPGRVYHLDPALQRLVPDVRWAAAQEQTQALLRHLGGRPAPFLADAVRSAVPAQLATEDSAIRTTGSGELRVSVPAAVRALPSERRRLAVTQILATVRSGQLLGEVRISSDGVDLTHEEDTSLHRPLPGHRALGAAEQGIVALAEGAPGAAPVRLIPALADRAVSDPSASAAAGRAAALGSDASTVLLCPLEEADGVREVALGAPAAPPRCDATGRTWTARHDGAPSLLVLSPHGPEQDQEVEVPWLAGREVMGLDLSGDATRLLVISSREGVTELDLCAVVRDEDGAPRAVTEPMPVALPVDSIIQATWYDEASIAVLGTVEDAQGRALVHDLAGTDDPMPDPPTGTTRLAGSALSGVAYCSDESGALHRSDGTAWTRLVLSARGPSFY</sequence>
<evidence type="ECO:0000259" key="3">
    <source>
        <dbReference type="Pfam" id="PF25976"/>
    </source>
</evidence>
<evidence type="ECO:0000256" key="1">
    <source>
        <dbReference type="SAM" id="MobiDB-lite"/>
    </source>
</evidence>
<dbReference type="AlphaFoldDB" id="A0A1X6WY21"/>
<accession>A0A1X6WY21</accession>
<keyword evidence="5" id="KW-1185">Reference proteome</keyword>
<organism evidence="4 5">
    <name type="scientific">Brachybacterium nesterenkovii</name>
    <dbReference type="NCBI Taxonomy" id="47847"/>
    <lineage>
        <taxon>Bacteria</taxon>
        <taxon>Bacillati</taxon>
        <taxon>Actinomycetota</taxon>
        <taxon>Actinomycetes</taxon>
        <taxon>Micrococcales</taxon>
        <taxon>Dermabacteraceae</taxon>
        <taxon>Brachybacterium</taxon>
    </lineage>
</organism>
<protein>
    <submittedName>
        <fullName evidence="4">LpqB</fullName>
    </submittedName>
</protein>
<name>A0A1X6WY21_9MICO</name>
<dbReference type="InterPro" id="IPR019606">
    <property type="entry name" value="GerMN"/>
</dbReference>
<feature type="domain" description="Lipoprotein LpqB N-terminal" evidence="3">
    <location>
        <begin position="65"/>
        <end position="186"/>
    </location>
</feature>
<dbReference type="InterPro" id="IPR059026">
    <property type="entry name" value="LpqB_N"/>
</dbReference>
<feature type="domain" description="GerMN" evidence="2">
    <location>
        <begin position="194"/>
        <end position="304"/>
    </location>
</feature>
<proteinExistence type="predicted"/>
<gene>
    <name evidence="4" type="ORF">FM110_05425</name>
</gene>
<dbReference type="Pfam" id="PF10646">
    <property type="entry name" value="Germane"/>
    <property type="match status" value="1"/>
</dbReference>